<dbReference type="PROSITE" id="PS51257">
    <property type="entry name" value="PROKAR_LIPOPROTEIN"/>
    <property type="match status" value="1"/>
</dbReference>
<proteinExistence type="predicted"/>
<organism evidence="2 3">
    <name type="scientific">Halostreptopolyspora alba</name>
    <dbReference type="NCBI Taxonomy" id="2487137"/>
    <lineage>
        <taxon>Bacteria</taxon>
        <taxon>Bacillati</taxon>
        <taxon>Actinomycetota</taxon>
        <taxon>Actinomycetes</taxon>
        <taxon>Streptosporangiales</taxon>
        <taxon>Nocardiopsidaceae</taxon>
        <taxon>Halostreptopolyspora</taxon>
    </lineage>
</organism>
<feature type="chain" id="PRO_5038743295" evidence="1">
    <location>
        <begin position="23"/>
        <end position="112"/>
    </location>
</feature>
<name>A0A3N0EAK2_9ACTN</name>
<reference evidence="2 3" key="1">
    <citation type="submission" date="2018-11" db="EMBL/GenBank/DDBJ databases">
        <title>The genome draft of YIM 96095.</title>
        <authorList>
            <person name="Tang S.-K."/>
            <person name="Chunyu W.-X."/>
            <person name="Feng Y.-Z."/>
        </authorList>
    </citation>
    <scope>NUCLEOTIDE SEQUENCE [LARGE SCALE GENOMIC DNA]</scope>
    <source>
        <strain evidence="2 3">YIM 96095</strain>
    </source>
</reference>
<evidence type="ECO:0000256" key="1">
    <source>
        <dbReference type="SAM" id="SignalP"/>
    </source>
</evidence>
<dbReference type="AlphaFoldDB" id="A0A3N0EAK2"/>
<feature type="signal peptide" evidence="1">
    <location>
        <begin position="1"/>
        <end position="22"/>
    </location>
</feature>
<keyword evidence="1" id="KW-0732">Signal</keyword>
<dbReference type="EMBL" id="RJMB01000009">
    <property type="protein sequence ID" value="RNL84824.1"/>
    <property type="molecule type" value="Genomic_DNA"/>
</dbReference>
<protein>
    <submittedName>
        <fullName evidence="2">Uncharacterized protein</fullName>
    </submittedName>
</protein>
<gene>
    <name evidence="2" type="ORF">EFW17_11075</name>
</gene>
<evidence type="ECO:0000313" key="3">
    <source>
        <dbReference type="Proteomes" id="UP000269198"/>
    </source>
</evidence>
<dbReference type="OrthoDB" id="9910742at2"/>
<accession>A0A3N0EAK2</accession>
<comment type="caution">
    <text evidence="2">The sequence shown here is derived from an EMBL/GenBank/DDBJ whole genome shotgun (WGS) entry which is preliminary data.</text>
</comment>
<sequence>MIPPRSRRVVALAGVLAATALALTACQYHTQSCENDVCTLTTNSAYDDEFSNGDRYGVRQITPGESATVMAGPFGDEVSAELGEGETAELGGYTATVESLDGDEVTVVFEPR</sequence>
<keyword evidence="3" id="KW-1185">Reference proteome</keyword>
<dbReference type="Proteomes" id="UP000269198">
    <property type="component" value="Unassembled WGS sequence"/>
</dbReference>
<evidence type="ECO:0000313" key="2">
    <source>
        <dbReference type="EMBL" id="RNL84824.1"/>
    </source>
</evidence>
<dbReference type="RefSeq" id="WP_123201264.1">
    <property type="nucleotide sequence ID" value="NZ_RJMB01000009.1"/>
</dbReference>